<feature type="transmembrane region" description="Helical" evidence="9">
    <location>
        <begin position="128"/>
        <end position="149"/>
    </location>
</feature>
<organism evidence="11 12">
    <name type="scientific">Brassicogethes aeneus</name>
    <name type="common">Rape pollen beetle</name>
    <name type="synonym">Meligethes aeneus</name>
    <dbReference type="NCBI Taxonomy" id="1431903"/>
    <lineage>
        <taxon>Eukaryota</taxon>
        <taxon>Metazoa</taxon>
        <taxon>Ecdysozoa</taxon>
        <taxon>Arthropoda</taxon>
        <taxon>Hexapoda</taxon>
        <taxon>Insecta</taxon>
        <taxon>Pterygota</taxon>
        <taxon>Neoptera</taxon>
        <taxon>Endopterygota</taxon>
        <taxon>Coleoptera</taxon>
        <taxon>Polyphaga</taxon>
        <taxon>Cucujiformia</taxon>
        <taxon>Nitidulidae</taxon>
        <taxon>Meligethinae</taxon>
        <taxon>Brassicogethes</taxon>
    </lineage>
</organism>
<dbReference type="Proteomes" id="UP001154078">
    <property type="component" value="Chromosome 3"/>
</dbReference>
<feature type="compositionally biased region" description="Low complexity" evidence="8">
    <location>
        <begin position="63"/>
        <end position="114"/>
    </location>
</feature>
<dbReference type="PANTHER" id="PTHR11337:SF8">
    <property type="entry name" value="VISGUN, ISOFORM E"/>
    <property type="match status" value="1"/>
</dbReference>
<evidence type="ECO:0000256" key="4">
    <source>
        <dbReference type="ARBA" id="ARBA00022729"/>
    </source>
</evidence>
<dbReference type="GO" id="GO:0016020">
    <property type="term" value="C:membrane"/>
    <property type="evidence" value="ECO:0007669"/>
    <property type="project" value="UniProtKB-SubCell"/>
</dbReference>
<dbReference type="InterPro" id="IPR007947">
    <property type="entry name" value="CD164_MGC24"/>
</dbReference>
<comment type="similarity">
    <text evidence="2">Belongs to the CD164 family.</text>
</comment>
<keyword evidence="12" id="KW-1185">Reference proteome</keyword>
<gene>
    <name evidence="11" type="ORF">MELIAE_LOCUS4985</name>
</gene>
<dbReference type="Pfam" id="PF05283">
    <property type="entry name" value="MGC-24"/>
    <property type="match status" value="1"/>
</dbReference>
<evidence type="ECO:0000256" key="8">
    <source>
        <dbReference type="SAM" id="MobiDB-lite"/>
    </source>
</evidence>
<keyword evidence="5 9" id="KW-1133">Transmembrane helix</keyword>
<evidence type="ECO:0000256" key="5">
    <source>
        <dbReference type="ARBA" id="ARBA00022989"/>
    </source>
</evidence>
<evidence type="ECO:0000256" key="7">
    <source>
        <dbReference type="ARBA" id="ARBA00023180"/>
    </source>
</evidence>
<keyword evidence="4 10" id="KW-0732">Signal</keyword>
<feature type="region of interest" description="Disordered" evidence="8">
    <location>
        <begin position="63"/>
        <end position="122"/>
    </location>
</feature>
<evidence type="ECO:0000256" key="6">
    <source>
        <dbReference type="ARBA" id="ARBA00023136"/>
    </source>
</evidence>
<evidence type="ECO:0000256" key="3">
    <source>
        <dbReference type="ARBA" id="ARBA00022692"/>
    </source>
</evidence>
<evidence type="ECO:0000313" key="11">
    <source>
        <dbReference type="EMBL" id="CAH0552840.1"/>
    </source>
</evidence>
<keyword evidence="7" id="KW-0325">Glycoprotein</keyword>
<reference evidence="11" key="1">
    <citation type="submission" date="2021-12" db="EMBL/GenBank/DDBJ databases">
        <authorList>
            <person name="King R."/>
        </authorList>
    </citation>
    <scope>NUCLEOTIDE SEQUENCE</scope>
</reference>
<evidence type="ECO:0000256" key="10">
    <source>
        <dbReference type="SAM" id="SignalP"/>
    </source>
</evidence>
<evidence type="ECO:0000313" key="12">
    <source>
        <dbReference type="Proteomes" id="UP001154078"/>
    </source>
</evidence>
<comment type="subcellular location">
    <subcellularLocation>
        <location evidence="1">Membrane</location>
        <topology evidence="1">Single-pass type I membrane protein</topology>
    </subcellularLocation>
</comment>
<feature type="chain" id="PRO_5040352193" description="Sialomucin core protein 24" evidence="10">
    <location>
        <begin position="26"/>
        <end position="160"/>
    </location>
</feature>
<proteinExistence type="inferred from homology"/>
<dbReference type="AlphaFoldDB" id="A0A9P0B1J2"/>
<name>A0A9P0B1J2_BRAAE</name>
<evidence type="ECO:0000256" key="1">
    <source>
        <dbReference type="ARBA" id="ARBA00004479"/>
    </source>
</evidence>
<keyword evidence="6 9" id="KW-0472">Membrane</keyword>
<feature type="signal peptide" evidence="10">
    <location>
        <begin position="1"/>
        <end position="25"/>
    </location>
</feature>
<dbReference type="EMBL" id="OV121134">
    <property type="protein sequence ID" value="CAH0552840.1"/>
    <property type="molecule type" value="Genomic_DNA"/>
</dbReference>
<dbReference type="PANTHER" id="PTHR11337">
    <property type="entry name" value="MUCIN/PORIMIN"/>
    <property type="match status" value="1"/>
</dbReference>
<evidence type="ECO:0008006" key="13">
    <source>
        <dbReference type="Google" id="ProtNLM"/>
    </source>
</evidence>
<evidence type="ECO:0000256" key="2">
    <source>
        <dbReference type="ARBA" id="ARBA00005341"/>
    </source>
</evidence>
<accession>A0A9P0B1J2</accession>
<sequence length="160" mass="16731">MKIIMKSTVLPLLVVLFCSFNEGCGDDIDINNSTITDIPITEVNPPTSTPTPTSTTNATTITTIKTTTTPAPPTTTNGTTETTTKFSTPTTTTVKTTTPTAAPTAAPTKATTASPPSPSDRKFDGPSFVGGIVLALGLVAIGFVAFKFYKARTELNYHTL</sequence>
<dbReference type="GO" id="GO:0031410">
    <property type="term" value="C:cytoplasmic vesicle"/>
    <property type="evidence" value="ECO:0007669"/>
    <property type="project" value="TreeGrafter"/>
</dbReference>
<dbReference type="OrthoDB" id="6160056at2759"/>
<evidence type="ECO:0000256" key="9">
    <source>
        <dbReference type="SAM" id="Phobius"/>
    </source>
</evidence>
<protein>
    <recommendedName>
        <fullName evidence="13">Sialomucin core protein 24</fullName>
    </recommendedName>
</protein>
<keyword evidence="3 9" id="KW-0812">Transmembrane</keyword>